<name>A0AAD8P470_TARER</name>
<feature type="compositionally biased region" description="Basic and acidic residues" evidence="1">
    <location>
        <begin position="34"/>
        <end position="52"/>
    </location>
</feature>
<keyword evidence="3" id="KW-1185">Reference proteome</keyword>
<evidence type="ECO:0000256" key="1">
    <source>
        <dbReference type="SAM" id="MobiDB-lite"/>
    </source>
</evidence>
<gene>
    <name evidence="2" type="ORF">QVD17_08235</name>
</gene>
<dbReference type="AlphaFoldDB" id="A0AAD8P470"/>
<evidence type="ECO:0000313" key="3">
    <source>
        <dbReference type="Proteomes" id="UP001229421"/>
    </source>
</evidence>
<accession>A0AAD8P470</accession>
<dbReference type="Proteomes" id="UP001229421">
    <property type="component" value="Unassembled WGS sequence"/>
</dbReference>
<organism evidence="2 3">
    <name type="scientific">Tagetes erecta</name>
    <name type="common">African marigold</name>
    <dbReference type="NCBI Taxonomy" id="13708"/>
    <lineage>
        <taxon>Eukaryota</taxon>
        <taxon>Viridiplantae</taxon>
        <taxon>Streptophyta</taxon>
        <taxon>Embryophyta</taxon>
        <taxon>Tracheophyta</taxon>
        <taxon>Spermatophyta</taxon>
        <taxon>Magnoliopsida</taxon>
        <taxon>eudicotyledons</taxon>
        <taxon>Gunneridae</taxon>
        <taxon>Pentapetalae</taxon>
        <taxon>asterids</taxon>
        <taxon>campanulids</taxon>
        <taxon>Asterales</taxon>
        <taxon>Asteraceae</taxon>
        <taxon>Asteroideae</taxon>
        <taxon>Heliantheae alliance</taxon>
        <taxon>Tageteae</taxon>
        <taxon>Tagetes</taxon>
    </lineage>
</organism>
<evidence type="ECO:0000313" key="2">
    <source>
        <dbReference type="EMBL" id="KAK1431689.1"/>
    </source>
</evidence>
<sequence length="175" mass="20246">MQHKSVTPIAVEEEIDQAKHKPHIRKQKQTQQHNESEEISEGRRRRIEHEIFMKVTIKLGRRAEDTPTAHRHSNSELDQQTPSDNAERDSVMDDNTTPNETVDKSLGKRLMDGDGIDLVEEDRYSMNRNLKDIYDIDESVDGSSSKPKKYVIEEQIGKCKLLTPKLENWNKPLSL</sequence>
<protein>
    <submittedName>
        <fullName evidence="2">Uncharacterized protein</fullName>
    </submittedName>
</protein>
<feature type="region of interest" description="Disordered" evidence="1">
    <location>
        <begin position="1"/>
        <end position="114"/>
    </location>
</feature>
<feature type="compositionally biased region" description="Basic and acidic residues" evidence="1">
    <location>
        <begin position="101"/>
        <end position="112"/>
    </location>
</feature>
<dbReference type="EMBL" id="JAUHHV010000002">
    <property type="protein sequence ID" value="KAK1431689.1"/>
    <property type="molecule type" value="Genomic_DNA"/>
</dbReference>
<comment type="caution">
    <text evidence="2">The sequence shown here is derived from an EMBL/GenBank/DDBJ whole genome shotgun (WGS) entry which is preliminary data.</text>
</comment>
<reference evidence="2" key="1">
    <citation type="journal article" date="2023" name="bioRxiv">
        <title>Improved chromosome-level genome assembly for marigold (Tagetes erecta).</title>
        <authorList>
            <person name="Jiang F."/>
            <person name="Yuan L."/>
            <person name="Wang S."/>
            <person name="Wang H."/>
            <person name="Xu D."/>
            <person name="Wang A."/>
            <person name="Fan W."/>
        </authorList>
    </citation>
    <scope>NUCLEOTIDE SEQUENCE</scope>
    <source>
        <strain evidence="2">WSJ</strain>
        <tissue evidence="2">Leaf</tissue>
    </source>
</reference>
<proteinExistence type="predicted"/>